<dbReference type="AlphaFoldDB" id="A0A498NMK6"/>
<feature type="region of interest" description="Disordered" evidence="1">
    <location>
        <begin position="1"/>
        <end position="26"/>
    </location>
</feature>
<dbReference type="Proteomes" id="UP000290572">
    <property type="component" value="Unassembled WGS sequence"/>
</dbReference>
<evidence type="ECO:0000313" key="3">
    <source>
        <dbReference type="Proteomes" id="UP000290572"/>
    </source>
</evidence>
<comment type="caution">
    <text evidence="2">The sequence shown here is derived from an EMBL/GenBank/DDBJ whole genome shotgun (WGS) entry which is preliminary data.</text>
</comment>
<proteinExistence type="predicted"/>
<feature type="region of interest" description="Disordered" evidence="1">
    <location>
        <begin position="77"/>
        <end position="96"/>
    </location>
</feature>
<keyword evidence="3" id="KW-1185">Reference proteome</keyword>
<reference evidence="2 3" key="1">
    <citation type="submission" date="2018-03" db="EMBL/GenBank/DDBJ databases">
        <title>Draft genome sequence of Rohu Carp (Labeo rohita).</title>
        <authorList>
            <person name="Das P."/>
            <person name="Kushwaha B."/>
            <person name="Joshi C.G."/>
            <person name="Kumar D."/>
            <person name="Nagpure N.S."/>
            <person name="Sahoo L."/>
            <person name="Das S.P."/>
            <person name="Bit A."/>
            <person name="Patnaik S."/>
            <person name="Meher P.K."/>
            <person name="Jayasankar P."/>
            <person name="Koringa P.G."/>
            <person name="Patel N.V."/>
            <person name="Hinsu A.T."/>
            <person name="Kumar R."/>
            <person name="Pandey M."/>
            <person name="Agarwal S."/>
            <person name="Srivastava S."/>
            <person name="Singh M."/>
            <person name="Iquebal M.A."/>
            <person name="Jaiswal S."/>
            <person name="Angadi U.B."/>
            <person name="Kumar N."/>
            <person name="Raza M."/>
            <person name="Shah T.M."/>
            <person name="Rai A."/>
            <person name="Jena J.K."/>
        </authorList>
    </citation>
    <scope>NUCLEOTIDE SEQUENCE [LARGE SCALE GENOMIC DNA]</scope>
    <source>
        <strain evidence="2">DASCIFA01</strain>
        <tissue evidence="2">Testis</tissue>
    </source>
</reference>
<protein>
    <submittedName>
        <fullName evidence="2">Reverse transcriptase</fullName>
    </submittedName>
</protein>
<sequence length="120" mass="14057">MTELRNIGQGKLTTTRRAEWHRKRSKERARRRAEFIANPFGLTRRLLGQKCSGRLNYTPDEVNKYLSTSYSDIARDQDLEEAEEAEEAEGEDVEVKKLEEEDVEVKKLEEEDVELKKREG</sequence>
<dbReference type="EMBL" id="QBIY01011284">
    <property type="protein sequence ID" value="RXN33230.1"/>
    <property type="molecule type" value="Genomic_DNA"/>
</dbReference>
<dbReference type="GO" id="GO:0003964">
    <property type="term" value="F:RNA-directed DNA polymerase activity"/>
    <property type="evidence" value="ECO:0007669"/>
    <property type="project" value="UniProtKB-KW"/>
</dbReference>
<gene>
    <name evidence="2" type="ORF">ROHU_015726</name>
</gene>
<evidence type="ECO:0000256" key="1">
    <source>
        <dbReference type="SAM" id="MobiDB-lite"/>
    </source>
</evidence>
<feature type="compositionally biased region" description="Acidic residues" evidence="1">
    <location>
        <begin position="78"/>
        <end position="92"/>
    </location>
</feature>
<name>A0A498NMK6_LABRO</name>
<evidence type="ECO:0000313" key="2">
    <source>
        <dbReference type="EMBL" id="RXN33230.1"/>
    </source>
</evidence>
<keyword evidence="2" id="KW-0695">RNA-directed DNA polymerase</keyword>
<keyword evidence="2" id="KW-0808">Transferase</keyword>
<accession>A0A498NMK6</accession>
<keyword evidence="2" id="KW-0548">Nucleotidyltransferase</keyword>
<organism evidence="2 3">
    <name type="scientific">Labeo rohita</name>
    <name type="common">Indian major carp</name>
    <name type="synonym">Cyprinus rohita</name>
    <dbReference type="NCBI Taxonomy" id="84645"/>
    <lineage>
        <taxon>Eukaryota</taxon>
        <taxon>Metazoa</taxon>
        <taxon>Chordata</taxon>
        <taxon>Craniata</taxon>
        <taxon>Vertebrata</taxon>
        <taxon>Euteleostomi</taxon>
        <taxon>Actinopterygii</taxon>
        <taxon>Neopterygii</taxon>
        <taxon>Teleostei</taxon>
        <taxon>Ostariophysi</taxon>
        <taxon>Cypriniformes</taxon>
        <taxon>Cyprinidae</taxon>
        <taxon>Labeoninae</taxon>
        <taxon>Labeonini</taxon>
        <taxon>Labeo</taxon>
    </lineage>
</organism>